<evidence type="ECO:0000313" key="4">
    <source>
        <dbReference type="EMBL" id="AIQ63670.1"/>
    </source>
</evidence>
<dbReference type="InterPro" id="IPR007837">
    <property type="entry name" value="DinB"/>
</dbReference>
<gene>
    <name evidence="4" type="ORF">PSTEL_11845</name>
</gene>
<feature type="binding site" evidence="3">
    <location>
        <position position="126"/>
    </location>
    <ligand>
        <name>a divalent metal cation</name>
        <dbReference type="ChEBI" id="CHEBI:60240"/>
    </ligand>
</feature>
<feature type="binding site" evidence="3">
    <location>
        <position position="130"/>
    </location>
    <ligand>
        <name>a divalent metal cation</name>
        <dbReference type="ChEBI" id="CHEBI:60240"/>
    </ligand>
</feature>
<feature type="binding site" evidence="3">
    <location>
        <position position="44"/>
    </location>
    <ligand>
        <name>a divalent metal cation</name>
        <dbReference type="ChEBI" id="CHEBI:60240"/>
    </ligand>
</feature>
<dbReference type="Gene3D" id="1.20.120.450">
    <property type="entry name" value="dinb family like domain"/>
    <property type="match status" value="1"/>
</dbReference>
<dbReference type="PANTHER" id="PTHR37302">
    <property type="entry name" value="SLR1116 PROTEIN"/>
    <property type="match status" value="1"/>
</dbReference>
<dbReference type="AlphaFoldDB" id="A0A089LU65"/>
<evidence type="ECO:0000313" key="5">
    <source>
        <dbReference type="Proteomes" id="UP000029507"/>
    </source>
</evidence>
<dbReference type="InterPro" id="IPR034660">
    <property type="entry name" value="DinB/YfiT-like"/>
</dbReference>
<dbReference type="KEGG" id="pste:PSTEL_11845"/>
<sequence>MEVMFRYNWMVREQWYQWCEEVAEAELLRRRTGGVGSILQTLFHVVDVEWSWVRVLQGKPDFQESFDGYSTLEKVRQLDREFRPEVESFVYAWNDSLESHPFHDPQPDGTVAVDTWGEVMRHMIAHQIHHMGQLSVWSREIGKKPVSANVIGKGLIPPNL</sequence>
<accession>A0A089LU65</accession>
<dbReference type="Pfam" id="PF05163">
    <property type="entry name" value="DinB"/>
    <property type="match status" value="1"/>
</dbReference>
<dbReference type="EMBL" id="CP009286">
    <property type="protein sequence ID" value="AIQ63670.1"/>
    <property type="molecule type" value="Genomic_DNA"/>
</dbReference>
<organism evidence="4 5">
    <name type="scientific">Paenibacillus stellifer</name>
    <dbReference type="NCBI Taxonomy" id="169760"/>
    <lineage>
        <taxon>Bacteria</taxon>
        <taxon>Bacillati</taxon>
        <taxon>Bacillota</taxon>
        <taxon>Bacilli</taxon>
        <taxon>Bacillales</taxon>
        <taxon>Paenibacillaceae</taxon>
        <taxon>Paenibacillus</taxon>
    </lineage>
</organism>
<dbReference type="Proteomes" id="UP000029507">
    <property type="component" value="Chromosome"/>
</dbReference>
<dbReference type="OrthoDB" id="25666at2"/>
<evidence type="ECO:0000256" key="1">
    <source>
        <dbReference type="ARBA" id="ARBA00008635"/>
    </source>
</evidence>
<dbReference type="STRING" id="169760.PSTEL_11845"/>
<comment type="similarity">
    <text evidence="1">Belongs to the DinB family.</text>
</comment>
<proteinExistence type="inferred from homology"/>
<name>A0A089LU65_9BACL</name>
<evidence type="ECO:0000256" key="3">
    <source>
        <dbReference type="PIRSR" id="PIRSR607837-1"/>
    </source>
</evidence>
<dbReference type="PANTHER" id="PTHR37302:SF3">
    <property type="entry name" value="DAMAGE-INDUCIBLE PROTEIN DINB"/>
    <property type="match status" value="1"/>
</dbReference>
<dbReference type="SUPFAM" id="SSF109854">
    <property type="entry name" value="DinB/YfiT-like putative metalloenzymes"/>
    <property type="match status" value="1"/>
</dbReference>
<dbReference type="GO" id="GO:0046872">
    <property type="term" value="F:metal ion binding"/>
    <property type="evidence" value="ECO:0007669"/>
    <property type="project" value="UniProtKB-KW"/>
</dbReference>
<evidence type="ECO:0000256" key="2">
    <source>
        <dbReference type="ARBA" id="ARBA00022723"/>
    </source>
</evidence>
<reference evidence="4 5" key="1">
    <citation type="submission" date="2014-08" db="EMBL/GenBank/DDBJ databases">
        <title>Comparative genomics of the Paenibacillus odorifer group.</title>
        <authorList>
            <person name="den Bakker H.C."/>
            <person name="Tsai Y.-C."/>
            <person name="Martin N."/>
            <person name="Korlach J."/>
            <person name="Wiedmann M."/>
        </authorList>
    </citation>
    <scope>NUCLEOTIDE SEQUENCE [LARGE SCALE GENOMIC DNA]</scope>
    <source>
        <strain evidence="4 5">DSM 14472</strain>
    </source>
</reference>
<protein>
    <submittedName>
        <fullName evidence="4">Damage-inducible protein DinB</fullName>
    </submittedName>
</protein>
<dbReference type="HOGENOM" id="CLU_142841_0_0_9"/>
<keyword evidence="2 3" id="KW-0479">Metal-binding</keyword>
<dbReference type="RefSeq" id="WP_038695379.1">
    <property type="nucleotide sequence ID" value="NZ_CP009286.1"/>
</dbReference>
<keyword evidence="5" id="KW-1185">Reference proteome</keyword>